<comment type="similarity">
    <text evidence="2">Belongs to the amino acid/polyamine transporter 2 family.</text>
</comment>
<dbReference type="eggNOG" id="KOG1305">
    <property type="taxonomic scope" value="Eukaryota"/>
</dbReference>
<dbReference type="AlphaFoldDB" id="C1FFP8"/>
<dbReference type="KEGG" id="mis:MICPUN_53032"/>
<keyword evidence="6 9" id="KW-1133">Transmembrane helix</keyword>
<dbReference type="STRING" id="296587.C1FFP8"/>
<dbReference type="GO" id="GO:0015179">
    <property type="term" value="F:L-amino acid transmembrane transporter activity"/>
    <property type="evidence" value="ECO:0007669"/>
    <property type="project" value="TreeGrafter"/>
</dbReference>
<keyword evidence="7 9" id="KW-0472">Membrane</keyword>
<feature type="transmembrane region" description="Helical" evidence="9">
    <location>
        <begin position="459"/>
        <end position="478"/>
    </location>
</feature>
<dbReference type="InterPro" id="IPR013057">
    <property type="entry name" value="AA_transpt_TM"/>
</dbReference>
<evidence type="ECO:0000313" key="11">
    <source>
        <dbReference type="EMBL" id="ACO69410.1"/>
    </source>
</evidence>
<feature type="transmembrane region" description="Helical" evidence="9">
    <location>
        <begin position="80"/>
        <end position="101"/>
    </location>
</feature>
<feature type="transmembrane region" description="Helical" evidence="9">
    <location>
        <begin position="54"/>
        <end position="74"/>
    </location>
</feature>
<comment type="subcellular location">
    <subcellularLocation>
        <location evidence="1">Membrane</location>
        <topology evidence="1">Multi-pass membrane protein</topology>
    </subcellularLocation>
</comment>
<organism evidence="11 12">
    <name type="scientific">Micromonas commoda (strain RCC299 / NOUM17 / CCMP2709)</name>
    <name type="common">Picoplanktonic green alga</name>
    <dbReference type="NCBI Taxonomy" id="296587"/>
    <lineage>
        <taxon>Eukaryota</taxon>
        <taxon>Viridiplantae</taxon>
        <taxon>Chlorophyta</taxon>
        <taxon>Mamiellophyceae</taxon>
        <taxon>Mamiellales</taxon>
        <taxon>Mamiellaceae</taxon>
        <taxon>Micromonas</taxon>
    </lineage>
</organism>
<evidence type="ECO:0000256" key="8">
    <source>
        <dbReference type="SAM" id="MobiDB-lite"/>
    </source>
</evidence>
<name>C1FFP8_MICCC</name>
<protein>
    <submittedName>
        <fullName evidence="11">Amino Acid/Auxin permease family</fullName>
    </submittedName>
</protein>
<feature type="transmembrane region" description="Helical" evidence="9">
    <location>
        <begin position="667"/>
        <end position="691"/>
    </location>
</feature>
<keyword evidence="5" id="KW-0029">Amino-acid transport</keyword>
<evidence type="ECO:0000256" key="6">
    <source>
        <dbReference type="ARBA" id="ARBA00022989"/>
    </source>
</evidence>
<evidence type="ECO:0000256" key="1">
    <source>
        <dbReference type="ARBA" id="ARBA00004141"/>
    </source>
</evidence>
<evidence type="ECO:0000256" key="5">
    <source>
        <dbReference type="ARBA" id="ARBA00022970"/>
    </source>
</evidence>
<feature type="transmembrane region" description="Helical" evidence="9">
    <location>
        <begin position="608"/>
        <end position="627"/>
    </location>
</feature>
<feature type="transmembrane region" description="Helical" evidence="9">
    <location>
        <begin position="633"/>
        <end position="655"/>
    </location>
</feature>
<sequence>MPSASIDEGVGVDANDDGRMEEGAVELGGPGDAPNGDEGASVPHPHAGQKPGSAVFNLSSAIIGAGIMAIPNAFRVLGVLGGVLALVAMHVVTGTTVRFLVRATEASGAGTYAACAARFCGDAARTAVQLAIVLNNFGIMVVYQIIFGDVLAGTPADLRTLPDVDPGPGSDAEDYADYDDGRDNATRVYPPPLPPAAPPSDEDDEDAAPAALLPWAFARAGGSCRVPVAAVAPNGRLTLRSGPSSYHSFLASTGVPVAAYDARGERAYLRAALAVPDDGAIGWGESSDTFIGRALDGWAAQKNGGNVEPNHHSQTQVAYETAWYCTRPASIAYVLVLVCAPLCLMRSLKALAGASFVSVACAANFAAVLLFKFVMHVVEEFGNDTAGDTAGAGVFGKLAALTPRLLPDPTRTSVREAISVIAVMTTAYVCHFVVHPLYAEMDHPRSPERFEALVARRSLRLCTSIYVGVGVVAFALFGDGTHADVLVDFRRNTALDQAVVKGGYVMSLALTYPVLFCVMREVLVEIFMDRGDAAKRRSGATTDADDRYDDRYGDEATSDELREHLLTDAGEEERADPGDEVAHTLAMRDSRVSLRDPEECAWRLSRPAHVALTLSIIAAQFLLAIVIPNIEVALGFMGSTLSVFVAFAAPAMIAIGVAKEAGADGSLAWAVLAFGVLVGASGLTVATWNVVSPPE</sequence>
<evidence type="ECO:0000256" key="2">
    <source>
        <dbReference type="ARBA" id="ARBA00008066"/>
    </source>
</evidence>
<evidence type="ECO:0000256" key="4">
    <source>
        <dbReference type="ARBA" id="ARBA00022692"/>
    </source>
</evidence>
<feature type="compositionally biased region" description="Pro residues" evidence="8">
    <location>
        <begin position="189"/>
        <end position="198"/>
    </location>
</feature>
<reference evidence="11 12" key="1">
    <citation type="journal article" date="2009" name="Science">
        <title>Green evolution and dynamic adaptations revealed by genomes of the marine picoeukaryotes Micromonas.</title>
        <authorList>
            <person name="Worden A.Z."/>
            <person name="Lee J.H."/>
            <person name="Mock T."/>
            <person name="Rouze P."/>
            <person name="Simmons M.P."/>
            <person name="Aerts A.L."/>
            <person name="Allen A.E."/>
            <person name="Cuvelier M.L."/>
            <person name="Derelle E."/>
            <person name="Everett M.V."/>
            <person name="Foulon E."/>
            <person name="Grimwood J."/>
            <person name="Gundlach H."/>
            <person name="Henrissat B."/>
            <person name="Napoli C."/>
            <person name="McDonald S.M."/>
            <person name="Parker M.S."/>
            <person name="Rombauts S."/>
            <person name="Salamov A."/>
            <person name="Von Dassow P."/>
            <person name="Badger J.H."/>
            <person name="Coutinho P.M."/>
            <person name="Demir E."/>
            <person name="Dubchak I."/>
            <person name="Gentemann C."/>
            <person name="Eikrem W."/>
            <person name="Gready J.E."/>
            <person name="John U."/>
            <person name="Lanier W."/>
            <person name="Lindquist E.A."/>
            <person name="Lucas S."/>
            <person name="Mayer K.F."/>
            <person name="Moreau H."/>
            <person name="Not F."/>
            <person name="Otillar R."/>
            <person name="Panaud O."/>
            <person name="Pangilinan J."/>
            <person name="Paulsen I."/>
            <person name="Piegu B."/>
            <person name="Poliakov A."/>
            <person name="Robbens S."/>
            <person name="Schmutz J."/>
            <person name="Toulza E."/>
            <person name="Wyss T."/>
            <person name="Zelensky A."/>
            <person name="Zhou K."/>
            <person name="Armbrust E.V."/>
            <person name="Bhattacharya D."/>
            <person name="Goodenough U.W."/>
            <person name="Van de Peer Y."/>
            <person name="Grigoriev I.V."/>
        </authorList>
    </citation>
    <scope>NUCLEOTIDE SEQUENCE [LARGE SCALE GENOMIC DNA]</scope>
    <source>
        <strain evidence="12">RCC299 / NOUM17</strain>
    </source>
</reference>
<dbReference type="OrthoDB" id="28208at2759"/>
<evidence type="ECO:0000259" key="10">
    <source>
        <dbReference type="Pfam" id="PF01490"/>
    </source>
</evidence>
<feature type="domain" description="Amino acid transporter transmembrane" evidence="10">
    <location>
        <begin position="51"/>
        <end position="151"/>
    </location>
</feature>
<keyword evidence="4 9" id="KW-0812">Transmembrane</keyword>
<dbReference type="EMBL" id="CP001575">
    <property type="protein sequence ID" value="ACO69410.1"/>
    <property type="molecule type" value="Genomic_DNA"/>
</dbReference>
<feature type="domain" description="Amino acid transporter transmembrane" evidence="10">
    <location>
        <begin position="328"/>
        <end position="683"/>
    </location>
</feature>
<dbReference type="Pfam" id="PF01490">
    <property type="entry name" value="Aa_trans"/>
    <property type="match status" value="2"/>
</dbReference>
<feature type="transmembrane region" description="Helical" evidence="9">
    <location>
        <begin position="498"/>
        <end position="518"/>
    </location>
</feature>
<evidence type="ECO:0000256" key="9">
    <source>
        <dbReference type="SAM" id="Phobius"/>
    </source>
</evidence>
<keyword evidence="12" id="KW-1185">Reference proteome</keyword>
<dbReference type="PANTHER" id="PTHR22950:SF458">
    <property type="entry name" value="SODIUM-COUPLED NEUTRAL AMINO ACID TRANSPORTER 11-RELATED"/>
    <property type="match status" value="1"/>
</dbReference>
<evidence type="ECO:0000313" key="12">
    <source>
        <dbReference type="Proteomes" id="UP000002009"/>
    </source>
</evidence>
<evidence type="ECO:0000256" key="3">
    <source>
        <dbReference type="ARBA" id="ARBA00022448"/>
    </source>
</evidence>
<feature type="transmembrane region" description="Helical" evidence="9">
    <location>
        <begin position="417"/>
        <end position="438"/>
    </location>
</feature>
<feature type="transmembrane region" description="Helical" evidence="9">
    <location>
        <begin position="350"/>
        <end position="371"/>
    </location>
</feature>
<accession>C1FFP8</accession>
<dbReference type="Proteomes" id="UP000002009">
    <property type="component" value="Chromosome 8"/>
</dbReference>
<keyword evidence="3" id="KW-0813">Transport</keyword>
<dbReference type="GO" id="GO:0016020">
    <property type="term" value="C:membrane"/>
    <property type="evidence" value="ECO:0007669"/>
    <property type="project" value="UniProtKB-SubCell"/>
</dbReference>
<dbReference type="PANTHER" id="PTHR22950">
    <property type="entry name" value="AMINO ACID TRANSPORTER"/>
    <property type="match status" value="1"/>
</dbReference>
<feature type="region of interest" description="Disordered" evidence="8">
    <location>
        <begin position="1"/>
        <end position="48"/>
    </location>
</feature>
<evidence type="ECO:0000256" key="7">
    <source>
        <dbReference type="ARBA" id="ARBA00023136"/>
    </source>
</evidence>
<gene>
    <name evidence="11" type="ORF">MICPUN_53032</name>
</gene>
<feature type="region of interest" description="Disordered" evidence="8">
    <location>
        <begin position="160"/>
        <end position="206"/>
    </location>
</feature>
<dbReference type="FunCoup" id="C1FFP8">
    <property type="interactions" value="836"/>
</dbReference>
<dbReference type="RefSeq" id="XP_002508152.1">
    <property type="nucleotide sequence ID" value="XM_002508106.1"/>
</dbReference>
<proteinExistence type="inferred from homology"/>
<dbReference type="GeneID" id="8245785"/>
<dbReference type="InParanoid" id="C1FFP8"/>